<dbReference type="Proteomes" id="UP000284178">
    <property type="component" value="Unassembled WGS sequence"/>
</dbReference>
<feature type="domain" description="Microcystin LR degradation protein MlrC N-terminal" evidence="2">
    <location>
        <begin position="2"/>
        <end position="284"/>
    </location>
</feature>
<dbReference type="Pfam" id="PF07364">
    <property type="entry name" value="DUF1485"/>
    <property type="match status" value="1"/>
</dbReference>
<feature type="domain" description="Microcystin LR degradation protein MlrC C-terminal" evidence="1">
    <location>
        <begin position="294"/>
        <end position="468"/>
    </location>
</feature>
<dbReference type="AlphaFoldDB" id="A0A412FI56"/>
<evidence type="ECO:0000313" key="3">
    <source>
        <dbReference type="EMBL" id="RGR67829.1"/>
    </source>
</evidence>
<dbReference type="InterPro" id="IPR010799">
    <property type="entry name" value="MlrC_C"/>
</dbReference>
<keyword evidence="4" id="KW-1185">Reference proteome</keyword>
<gene>
    <name evidence="3" type="ORF">DWY25_16535</name>
</gene>
<reference evidence="3 4" key="1">
    <citation type="submission" date="2018-08" db="EMBL/GenBank/DDBJ databases">
        <title>A genome reference for cultivated species of the human gut microbiota.</title>
        <authorList>
            <person name="Zou Y."/>
            <person name="Xue W."/>
            <person name="Luo G."/>
        </authorList>
    </citation>
    <scope>NUCLEOTIDE SEQUENCE [LARGE SCALE GENOMIC DNA]</scope>
    <source>
        <strain evidence="3 4">AF24-29</strain>
    </source>
</reference>
<evidence type="ECO:0000259" key="2">
    <source>
        <dbReference type="Pfam" id="PF07364"/>
    </source>
</evidence>
<sequence length="480" mass="53204">MKVLVGSFTTESNAKAPFKTLIQQYDLAVGEACIDVMEIREVFENNGFEIIPGVYANANAASVVDKETFLLIESMLLQSVREHLHEIDGIYLHLHGASWVEEIGSGDHHIVQEIRRLIGPYLPIAVSCDPHGNLTETYVHSLQILRSYRESPHTDAMPTRRLVAKMLCDLLQERQPIHAVYRKLPLILGGEQSVSADEPVLSINRYMDELEQDPRIRSVSWHVGYLRHDCPEAGCGIVVVPQTGADQAYAETIADQLAAYVWQRRHEFHYTGVTAQPDQALEMALAFAGKPFVITDSGDNTTSGATGWNTFVLRQFLAVPDLKKTVLFASICDPQAFKQLAEAGLGAVVTLSLGTGYDDLSAPVTLTLKTRSRASITIAHGEVVIGTRGEGILVHIENTPIDVIVTDQTARVTNENLFEAFGIDWKDYAITVLKQGYIFPDFKQGAQGYVMSLTDGATPQDTRHIPFKLIQRPMYPIDEM</sequence>
<dbReference type="GeneID" id="83017003"/>
<protein>
    <submittedName>
        <fullName evidence="3">Microcystin degradation protein MlrC</fullName>
    </submittedName>
</protein>
<proteinExistence type="predicted"/>
<accession>A0A412FI56</accession>
<comment type="caution">
    <text evidence="3">The sequence shown here is derived from an EMBL/GenBank/DDBJ whole genome shotgun (WGS) entry which is preliminary data.</text>
</comment>
<dbReference type="RefSeq" id="WP_117896166.1">
    <property type="nucleotide sequence ID" value="NZ_CABJCV010000030.1"/>
</dbReference>
<evidence type="ECO:0000313" key="4">
    <source>
        <dbReference type="Proteomes" id="UP000284178"/>
    </source>
</evidence>
<name>A0A412FI56_9FIRM</name>
<organism evidence="3 4">
    <name type="scientific">Holdemania filiformis</name>
    <dbReference type="NCBI Taxonomy" id="61171"/>
    <lineage>
        <taxon>Bacteria</taxon>
        <taxon>Bacillati</taxon>
        <taxon>Bacillota</taxon>
        <taxon>Erysipelotrichia</taxon>
        <taxon>Erysipelotrichales</taxon>
        <taxon>Erysipelotrichaceae</taxon>
        <taxon>Holdemania</taxon>
    </lineage>
</organism>
<evidence type="ECO:0000259" key="1">
    <source>
        <dbReference type="Pfam" id="PF07171"/>
    </source>
</evidence>
<dbReference type="InterPro" id="IPR015995">
    <property type="entry name" value="MlrC_N"/>
</dbReference>
<dbReference type="Pfam" id="PF07171">
    <property type="entry name" value="MlrC_C"/>
    <property type="match status" value="1"/>
</dbReference>
<dbReference type="EMBL" id="QRUP01000030">
    <property type="protein sequence ID" value="RGR67829.1"/>
    <property type="molecule type" value="Genomic_DNA"/>
</dbReference>